<evidence type="ECO:0000313" key="1">
    <source>
        <dbReference type="EMBL" id="KAF1949348.1"/>
    </source>
</evidence>
<reference evidence="1" key="1">
    <citation type="journal article" date="2020" name="Stud. Mycol.">
        <title>101 Dothideomycetes genomes: a test case for predicting lifestyles and emergence of pathogens.</title>
        <authorList>
            <person name="Haridas S."/>
            <person name="Albert R."/>
            <person name="Binder M."/>
            <person name="Bloem J."/>
            <person name="Labutti K."/>
            <person name="Salamov A."/>
            <person name="Andreopoulos B."/>
            <person name="Baker S."/>
            <person name="Barry K."/>
            <person name="Bills G."/>
            <person name="Bluhm B."/>
            <person name="Cannon C."/>
            <person name="Castanera R."/>
            <person name="Culley D."/>
            <person name="Daum C."/>
            <person name="Ezra D."/>
            <person name="Gonzalez J."/>
            <person name="Henrissat B."/>
            <person name="Kuo A."/>
            <person name="Liang C."/>
            <person name="Lipzen A."/>
            <person name="Lutzoni F."/>
            <person name="Magnuson J."/>
            <person name="Mondo S."/>
            <person name="Nolan M."/>
            <person name="Ohm R."/>
            <person name="Pangilinan J."/>
            <person name="Park H.-J."/>
            <person name="Ramirez L."/>
            <person name="Alfaro M."/>
            <person name="Sun H."/>
            <person name="Tritt A."/>
            <person name="Yoshinaga Y."/>
            <person name="Zwiers L.-H."/>
            <person name="Turgeon B."/>
            <person name="Goodwin S."/>
            <person name="Spatafora J."/>
            <person name="Crous P."/>
            <person name="Grigoriev I."/>
        </authorList>
    </citation>
    <scope>NUCLEOTIDE SEQUENCE</scope>
    <source>
        <strain evidence="1">CBS 675.92</strain>
    </source>
</reference>
<accession>A0A6A5TAQ8</accession>
<organism evidence="1 2">
    <name type="scientific">Byssothecium circinans</name>
    <dbReference type="NCBI Taxonomy" id="147558"/>
    <lineage>
        <taxon>Eukaryota</taxon>
        <taxon>Fungi</taxon>
        <taxon>Dikarya</taxon>
        <taxon>Ascomycota</taxon>
        <taxon>Pezizomycotina</taxon>
        <taxon>Dothideomycetes</taxon>
        <taxon>Pleosporomycetidae</taxon>
        <taxon>Pleosporales</taxon>
        <taxon>Massarineae</taxon>
        <taxon>Massarinaceae</taxon>
        <taxon>Byssothecium</taxon>
    </lineage>
</organism>
<dbReference type="OrthoDB" id="10256055at2759"/>
<protein>
    <recommendedName>
        <fullName evidence="3">Fe2OG dioxygenase domain-containing protein</fullName>
    </recommendedName>
</protein>
<proteinExistence type="predicted"/>
<dbReference type="EMBL" id="ML977038">
    <property type="protein sequence ID" value="KAF1949348.1"/>
    <property type="molecule type" value="Genomic_DNA"/>
</dbReference>
<keyword evidence="2" id="KW-1185">Reference proteome</keyword>
<sequence length="370" mass="41293">MSAVATQTISAQALPLLKSVTEPSVFQRTAQHAIQFNPNTHLAPIEPPEVLRMTDLGYPEDTGVSPMAVSKAFQLFTPEAIQVMRAEIFQPAVHKKCSFSSNLAVSQLRGYAKEYAPFTYEAWNHPQTLATISRIAGVELVPVMDYEIGHINLSMKTEAETREELSIVNERKRFHTEDEGISGCLWEGDKPIVGWHTDSYPFVCVLMLSDCTNMVGGETALRKADGDVLRVRGPTQGCAVIMQGRYILHQAMRALGAQERITSVTSFRPKSAFVKDDSVLRTVRPVSNLSGLYSGFAEYRLEMLEEQVRQERQRLAARRRAGEEFDILGHKQFLHGAIAFAEHTDGELIEDGKVLKGFIEEVDLPDARIE</sequence>
<name>A0A6A5TAQ8_9PLEO</name>
<dbReference type="Proteomes" id="UP000800035">
    <property type="component" value="Unassembled WGS sequence"/>
</dbReference>
<dbReference type="PANTHER" id="PTHR41677:SF1">
    <property type="entry name" value="FE2OG DIOXYGENASE DOMAIN-CONTAINING PROTEIN"/>
    <property type="match status" value="1"/>
</dbReference>
<dbReference type="PANTHER" id="PTHR41677">
    <property type="entry name" value="YALI0B19030P"/>
    <property type="match status" value="1"/>
</dbReference>
<gene>
    <name evidence="1" type="ORF">CC80DRAFT_429268</name>
</gene>
<dbReference type="AlphaFoldDB" id="A0A6A5TAQ8"/>
<evidence type="ECO:0000313" key="2">
    <source>
        <dbReference type="Proteomes" id="UP000800035"/>
    </source>
</evidence>
<evidence type="ECO:0008006" key="3">
    <source>
        <dbReference type="Google" id="ProtNLM"/>
    </source>
</evidence>